<keyword evidence="3" id="KW-1185">Reference proteome</keyword>
<reference evidence="3" key="1">
    <citation type="journal article" date="2019" name="Int. J. Syst. Evol. Microbiol.">
        <title>The Global Catalogue of Microorganisms (GCM) 10K type strain sequencing project: providing services to taxonomists for standard genome sequencing and annotation.</title>
        <authorList>
            <consortium name="The Broad Institute Genomics Platform"/>
            <consortium name="The Broad Institute Genome Sequencing Center for Infectious Disease"/>
            <person name="Wu L."/>
            <person name="Ma J."/>
        </authorList>
    </citation>
    <scope>NUCLEOTIDE SEQUENCE [LARGE SCALE GENOMIC DNA]</scope>
    <source>
        <strain evidence="3">JCM 17440</strain>
    </source>
</reference>
<dbReference type="InterPro" id="IPR020843">
    <property type="entry name" value="ER"/>
</dbReference>
<dbReference type="Pfam" id="PF08240">
    <property type="entry name" value="ADH_N"/>
    <property type="match status" value="1"/>
</dbReference>
<dbReference type="InterPro" id="IPR050700">
    <property type="entry name" value="YIM1/Zinc_Alcohol_DH_Fams"/>
</dbReference>
<dbReference type="InterPro" id="IPR011032">
    <property type="entry name" value="GroES-like_sf"/>
</dbReference>
<dbReference type="Proteomes" id="UP001501710">
    <property type="component" value="Unassembled WGS sequence"/>
</dbReference>
<protein>
    <submittedName>
        <fullName evidence="2">NADP-dependent oxidoreductase</fullName>
    </submittedName>
</protein>
<evidence type="ECO:0000313" key="3">
    <source>
        <dbReference type="Proteomes" id="UP001501710"/>
    </source>
</evidence>
<dbReference type="SUPFAM" id="SSF50129">
    <property type="entry name" value="GroES-like"/>
    <property type="match status" value="1"/>
</dbReference>
<dbReference type="SMART" id="SM00829">
    <property type="entry name" value="PKS_ER"/>
    <property type="match status" value="1"/>
</dbReference>
<evidence type="ECO:0000259" key="1">
    <source>
        <dbReference type="SMART" id="SM00829"/>
    </source>
</evidence>
<name>A0ABP8BSN6_9ACTN</name>
<dbReference type="InterPro" id="IPR013154">
    <property type="entry name" value="ADH-like_N"/>
</dbReference>
<feature type="domain" description="Enoyl reductase (ER)" evidence="1">
    <location>
        <begin position="10"/>
        <end position="317"/>
    </location>
</feature>
<dbReference type="Gene3D" id="3.90.180.10">
    <property type="entry name" value="Medium-chain alcohol dehydrogenases, catalytic domain"/>
    <property type="match status" value="1"/>
</dbReference>
<sequence>MRAIAVSEYGAEPAPMNLPRPEPGPGEVLVKVIAAGLNPVDWKVADGMLKDSVDAEFPLILGQDGAGVVEEVGADATRLRPGEPVYGTFSAVERGLGAFAEYAIARADGPIAGMPEGMIYTQAAAVPTAGAAALAMVDEARIDTGQTVLVVGATGGVGQGVVQLAALAGAKVIATAHDDMAGTMRRLGAAETVDYAHDDQSHGELNNEVLAVHSDGIDAVLDMVGDTSATESVAQLLRPGGTYVSAIWSVNPDSMEAKGLRGVNLERRASADVLDRLSDLIDAGDLRVQIEREVPLVDAPRALAENRTGGARGKTVIRV</sequence>
<dbReference type="PANTHER" id="PTHR11695">
    <property type="entry name" value="ALCOHOL DEHYDROGENASE RELATED"/>
    <property type="match status" value="1"/>
</dbReference>
<accession>A0ABP8BSN6</accession>
<dbReference type="RefSeq" id="WP_344889024.1">
    <property type="nucleotide sequence ID" value="NZ_BAABAS010000003.1"/>
</dbReference>
<dbReference type="InterPro" id="IPR036291">
    <property type="entry name" value="NAD(P)-bd_dom_sf"/>
</dbReference>
<proteinExistence type="predicted"/>
<dbReference type="CDD" id="cd05289">
    <property type="entry name" value="MDR_like_2"/>
    <property type="match status" value="1"/>
</dbReference>
<dbReference type="PANTHER" id="PTHR11695:SF648">
    <property type="entry name" value="ZINC-BINDING OXIDOREDUCTASE"/>
    <property type="match status" value="1"/>
</dbReference>
<comment type="caution">
    <text evidence="2">The sequence shown here is derived from an EMBL/GenBank/DDBJ whole genome shotgun (WGS) entry which is preliminary data.</text>
</comment>
<dbReference type="Pfam" id="PF13602">
    <property type="entry name" value="ADH_zinc_N_2"/>
    <property type="match status" value="1"/>
</dbReference>
<dbReference type="Gene3D" id="3.40.50.720">
    <property type="entry name" value="NAD(P)-binding Rossmann-like Domain"/>
    <property type="match status" value="1"/>
</dbReference>
<evidence type="ECO:0000313" key="2">
    <source>
        <dbReference type="EMBL" id="GAA4224890.1"/>
    </source>
</evidence>
<dbReference type="SUPFAM" id="SSF51735">
    <property type="entry name" value="NAD(P)-binding Rossmann-fold domains"/>
    <property type="match status" value="1"/>
</dbReference>
<organism evidence="2 3">
    <name type="scientific">Actinomadura meridiana</name>
    <dbReference type="NCBI Taxonomy" id="559626"/>
    <lineage>
        <taxon>Bacteria</taxon>
        <taxon>Bacillati</taxon>
        <taxon>Actinomycetota</taxon>
        <taxon>Actinomycetes</taxon>
        <taxon>Streptosporangiales</taxon>
        <taxon>Thermomonosporaceae</taxon>
        <taxon>Actinomadura</taxon>
    </lineage>
</organism>
<gene>
    <name evidence="2" type="ORF">GCM10022254_05470</name>
</gene>
<dbReference type="EMBL" id="BAABAS010000003">
    <property type="protein sequence ID" value="GAA4224890.1"/>
    <property type="molecule type" value="Genomic_DNA"/>
</dbReference>